<evidence type="ECO:0000313" key="2">
    <source>
        <dbReference type="Proteomes" id="UP001054837"/>
    </source>
</evidence>
<dbReference type="EMBL" id="BPLQ01005157">
    <property type="protein sequence ID" value="GIY12978.1"/>
    <property type="molecule type" value="Genomic_DNA"/>
</dbReference>
<comment type="caution">
    <text evidence="1">The sequence shown here is derived from an EMBL/GenBank/DDBJ whole genome shotgun (WGS) entry which is preliminary data.</text>
</comment>
<sequence>MESGLNGHQSLLTEPESLACCPITQPYVFDDTLSPTKEAIGVRLRVSGLNGHQSLLTEPESLACCPITQPYVFDDTLSPTKEAIGVRLRVVGLFTFTKSQRPTYYFRSRNDLRQ</sequence>
<proteinExistence type="predicted"/>
<keyword evidence="2" id="KW-1185">Reference proteome</keyword>
<dbReference type="Proteomes" id="UP001054837">
    <property type="component" value="Unassembled WGS sequence"/>
</dbReference>
<evidence type="ECO:0000313" key="1">
    <source>
        <dbReference type="EMBL" id="GIY12978.1"/>
    </source>
</evidence>
<accession>A0AAV4QZ20</accession>
<reference evidence="1 2" key="1">
    <citation type="submission" date="2021-06" db="EMBL/GenBank/DDBJ databases">
        <title>Caerostris darwini draft genome.</title>
        <authorList>
            <person name="Kono N."/>
            <person name="Arakawa K."/>
        </authorList>
    </citation>
    <scope>NUCLEOTIDE SEQUENCE [LARGE SCALE GENOMIC DNA]</scope>
</reference>
<organism evidence="1 2">
    <name type="scientific">Caerostris darwini</name>
    <dbReference type="NCBI Taxonomy" id="1538125"/>
    <lineage>
        <taxon>Eukaryota</taxon>
        <taxon>Metazoa</taxon>
        <taxon>Ecdysozoa</taxon>
        <taxon>Arthropoda</taxon>
        <taxon>Chelicerata</taxon>
        <taxon>Arachnida</taxon>
        <taxon>Araneae</taxon>
        <taxon>Araneomorphae</taxon>
        <taxon>Entelegynae</taxon>
        <taxon>Araneoidea</taxon>
        <taxon>Araneidae</taxon>
        <taxon>Caerostris</taxon>
    </lineage>
</organism>
<protein>
    <submittedName>
        <fullName evidence="1">Uncharacterized protein</fullName>
    </submittedName>
</protein>
<gene>
    <name evidence="1" type="ORF">CDAR_495911</name>
</gene>
<dbReference type="AlphaFoldDB" id="A0AAV4QZ20"/>
<name>A0AAV4QZ20_9ARAC</name>